<dbReference type="Proteomes" id="UP000031972">
    <property type="component" value="Unassembled WGS sequence"/>
</dbReference>
<sequence length="161" mass="18518">MFETKRCIIKNVCTRDAGEIKALYMNKDVRKYLGGVLEEDAIQAVIERVFHSSETLFYWVVREKNTDRFMGTVCLDPHHEGNDLELSYQFLPKWWGKGYATEALPFIINYAFDELKLSKLVSETQTANSSSCRLLEKSGMTVERVITRFGAEQAIYSIKSV</sequence>
<keyword evidence="3" id="KW-1185">Reference proteome</keyword>
<dbReference type="SUPFAM" id="SSF55729">
    <property type="entry name" value="Acyl-CoA N-acyltransferases (Nat)"/>
    <property type="match status" value="1"/>
</dbReference>
<dbReference type="InterPro" id="IPR000182">
    <property type="entry name" value="GNAT_dom"/>
</dbReference>
<dbReference type="GO" id="GO:0016747">
    <property type="term" value="F:acyltransferase activity, transferring groups other than amino-acyl groups"/>
    <property type="evidence" value="ECO:0007669"/>
    <property type="project" value="InterPro"/>
</dbReference>
<evidence type="ECO:0000313" key="3">
    <source>
        <dbReference type="Proteomes" id="UP000031972"/>
    </source>
</evidence>
<protein>
    <recommendedName>
        <fullName evidence="1">N-acetyltransferase domain-containing protein</fullName>
    </recommendedName>
</protein>
<dbReference type="PANTHER" id="PTHR43792">
    <property type="entry name" value="GNAT FAMILY, PUTATIVE (AFU_ORTHOLOGUE AFUA_3G00765)-RELATED-RELATED"/>
    <property type="match status" value="1"/>
</dbReference>
<dbReference type="PROSITE" id="PS51186">
    <property type="entry name" value="GNAT"/>
    <property type="match status" value="1"/>
</dbReference>
<dbReference type="RefSeq" id="WP_041055914.1">
    <property type="nucleotide sequence ID" value="NZ_JXRR01000010.1"/>
</dbReference>
<accession>A0A0C2VXG2</accession>
<comment type="caution">
    <text evidence="2">The sequence shown here is derived from an EMBL/GenBank/DDBJ whole genome shotgun (WGS) entry which is preliminary data.</text>
</comment>
<dbReference type="InterPro" id="IPR016181">
    <property type="entry name" value="Acyl_CoA_acyltransferase"/>
</dbReference>
<dbReference type="Pfam" id="PF13302">
    <property type="entry name" value="Acetyltransf_3"/>
    <property type="match status" value="1"/>
</dbReference>
<reference evidence="2 3" key="1">
    <citation type="submission" date="2015-01" db="EMBL/GenBank/DDBJ databases">
        <title>Jeotgalibacillus campisalis genome sequencing.</title>
        <authorList>
            <person name="Goh K.M."/>
            <person name="Chan K.-G."/>
            <person name="Yaakop A.S."/>
            <person name="Ee R."/>
            <person name="Gan H.M."/>
            <person name="Chan C.S."/>
        </authorList>
    </citation>
    <scope>NUCLEOTIDE SEQUENCE [LARGE SCALE GENOMIC DNA]</scope>
    <source>
        <strain evidence="2 3">SF-57</strain>
    </source>
</reference>
<evidence type="ECO:0000313" key="2">
    <source>
        <dbReference type="EMBL" id="KIL49106.1"/>
    </source>
</evidence>
<feature type="domain" description="N-acetyltransferase" evidence="1">
    <location>
        <begin position="12"/>
        <end position="161"/>
    </location>
</feature>
<dbReference type="PATRIC" id="fig|220754.4.peg.1162"/>
<proteinExistence type="predicted"/>
<name>A0A0C2VXG2_9BACL</name>
<dbReference type="PANTHER" id="PTHR43792:SF1">
    <property type="entry name" value="N-ACETYLTRANSFERASE DOMAIN-CONTAINING PROTEIN"/>
    <property type="match status" value="1"/>
</dbReference>
<dbReference type="InterPro" id="IPR051531">
    <property type="entry name" value="N-acetyltransferase"/>
</dbReference>
<dbReference type="AlphaFoldDB" id="A0A0C2VXG2"/>
<dbReference type="EMBL" id="JXRR01000010">
    <property type="protein sequence ID" value="KIL49106.1"/>
    <property type="molecule type" value="Genomic_DNA"/>
</dbReference>
<evidence type="ECO:0000259" key="1">
    <source>
        <dbReference type="PROSITE" id="PS51186"/>
    </source>
</evidence>
<gene>
    <name evidence="2" type="ORF">KR50_11410</name>
</gene>
<organism evidence="2 3">
    <name type="scientific">Jeotgalibacillus campisalis</name>
    <dbReference type="NCBI Taxonomy" id="220754"/>
    <lineage>
        <taxon>Bacteria</taxon>
        <taxon>Bacillati</taxon>
        <taxon>Bacillota</taxon>
        <taxon>Bacilli</taxon>
        <taxon>Bacillales</taxon>
        <taxon>Caryophanaceae</taxon>
        <taxon>Jeotgalibacillus</taxon>
    </lineage>
</organism>
<dbReference type="OrthoDB" id="9785602at2"/>
<dbReference type="Gene3D" id="3.40.630.30">
    <property type="match status" value="1"/>
</dbReference>